<reference evidence="8" key="1">
    <citation type="submission" date="2021-01" db="EMBL/GenBank/DDBJ databases">
        <authorList>
            <person name="Corre E."/>
            <person name="Pelletier E."/>
            <person name="Niang G."/>
            <person name="Scheremetjew M."/>
            <person name="Finn R."/>
            <person name="Kale V."/>
            <person name="Holt S."/>
            <person name="Cochrane G."/>
            <person name="Meng A."/>
            <person name="Brown T."/>
            <person name="Cohen L."/>
        </authorList>
    </citation>
    <scope>NUCLEOTIDE SEQUENCE</scope>
    <source>
        <strain evidence="8">CCMP3107</strain>
    </source>
</reference>
<dbReference type="GO" id="GO:0016747">
    <property type="term" value="F:acyltransferase activity, transferring groups other than amino-acyl groups"/>
    <property type="evidence" value="ECO:0007669"/>
    <property type="project" value="InterPro"/>
</dbReference>
<dbReference type="AlphaFoldDB" id="A0A7S4D5W9"/>
<gene>
    <name evidence="8" type="ORF">HAKA00212_LOCUS9445</name>
</gene>
<protein>
    <recommendedName>
        <fullName evidence="9">N-acetyltransferase domain-containing protein</fullName>
    </recommendedName>
</protein>
<keyword evidence="3 4" id="KW-0067">ATP-binding</keyword>
<dbReference type="SUPFAM" id="SSF55729">
    <property type="entry name" value="Acyl-CoA N-acyltransferases (Nat)"/>
    <property type="match status" value="1"/>
</dbReference>
<dbReference type="InterPro" id="IPR013815">
    <property type="entry name" value="ATP_grasp_subdomain_1"/>
</dbReference>
<dbReference type="CDD" id="cd04301">
    <property type="entry name" value="NAT_SF"/>
    <property type="match status" value="1"/>
</dbReference>
<dbReference type="InterPro" id="IPR000182">
    <property type="entry name" value="GNAT_dom"/>
</dbReference>
<evidence type="ECO:0000256" key="4">
    <source>
        <dbReference type="PROSITE-ProRule" id="PRU00409"/>
    </source>
</evidence>
<evidence type="ECO:0000256" key="2">
    <source>
        <dbReference type="ARBA" id="ARBA00022741"/>
    </source>
</evidence>
<dbReference type="SUPFAM" id="SSF52210">
    <property type="entry name" value="Succinyl-CoA synthetase domains"/>
    <property type="match status" value="2"/>
</dbReference>
<accession>A0A7S4D5W9</accession>
<sequence length="971" mass="103273">MSPRRRYLATARPGPGRPAGTAAPPVARVSHRVQTMSTPKQPVSAGHFGRFWRGVARPTTACAPIRVSDMDTHFLAPLFTPRSVVVFAGPPDEPARQTRQAQVLRAALQAAPGASPPQFLHGETTGTLGELARSRADLAVIALPADEIVAALEVAGRIACRSALIVSEGVEPEQAAQLKRIARREGVHLLGPNCLGFQRPHLNLNASAAGPLAAEGSLALVSQSGALTSAMLDWARQNHVGFSQVVSLGPNAAVDLAQVLDFLATDTRTQSIVVYLEGISSARRFMSALRSAAHAKPVVVLKAGRRSAGNEAALTHSRAIVGSDDVFDAALRRAGAVRVRSFVELFSAAKCLAARYRPVGKRLAIITNGGGPGVLAADWVSEIGLQLGRLSPDVAQALKAKLPALASLADLVDLSAAATPEHFRTAVEAAGQDPAVDGLLAVYAPQIGSDATETARAVAAAKASTAKPLLGCWMGDASVLDARRVLNEAAIANFRTPEAAVGAFGNIASFYANQQLLLQTPPPMSTLAQPDVEAARLLIESVLAERRRTLTEMESKALLAAFHIPVTQTVLARSANEAMMLATQLGFPVALKIDSPDIAHKSDVQGVALNIQSGAAARDTYNEMVARVKRLQPQARINGVTVQKMARARHGRGGHEVCVGLVTDDAFGPAIVFGAGGTMIELIADRAMELPPLNQFLARRLIDRARVADALTEGRAGGPPADLEALERVMLRVSEMVCEFPQLREMDINPLIVDEHGAVAVDARIVLQPGPQAGSPRAFDYPHLAILPYPARFEQVWPLAGGGEVTVRPVRPDDAQMLQDLVRGLKPESRYFRFASAIKELPPGLLARLTLIDYDREMALVAVYGERTARDDGGFDEAERIVGVSRIITNPDQTSCEFSLLVADDFGGKGLGSRLMEGITDAAREKGLSDIEGLVLTNNTDMLKLMRGLGFAVKPHPEEPDFRLVTRSLQG</sequence>
<evidence type="ECO:0000256" key="5">
    <source>
        <dbReference type="SAM" id="MobiDB-lite"/>
    </source>
</evidence>
<dbReference type="SUPFAM" id="SSF51735">
    <property type="entry name" value="NAD(P)-binding Rossmann-fold domains"/>
    <property type="match status" value="1"/>
</dbReference>
<dbReference type="InterPro" id="IPR032875">
    <property type="entry name" value="Succ_CoA_lig_flav_dom"/>
</dbReference>
<dbReference type="GO" id="GO:0046872">
    <property type="term" value="F:metal ion binding"/>
    <property type="evidence" value="ECO:0007669"/>
    <property type="project" value="InterPro"/>
</dbReference>
<dbReference type="EMBL" id="HBIU01020307">
    <property type="protein sequence ID" value="CAE0630748.1"/>
    <property type="molecule type" value="Transcribed_RNA"/>
</dbReference>
<dbReference type="GO" id="GO:0043758">
    <property type="term" value="F:acetate-CoA ligase (ADP-forming) activity"/>
    <property type="evidence" value="ECO:0007669"/>
    <property type="project" value="InterPro"/>
</dbReference>
<dbReference type="InterPro" id="IPR016102">
    <property type="entry name" value="Succinyl-CoA_synth-like"/>
</dbReference>
<evidence type="ECO:0000256" key="1">
    <source>
        <dbReference type="ARBA" id="ARBA00022598"/>
    </source>
</evidence>
<feature type="domain" description="ATP-grasp" evidence="6">
    <location>
        <begin position="556"/>
        <end position="592"/>
    </location>
</feature>
<dbReference type="Gene3D" id="3.30.1490.20">
    <property type="entry name" value="ATP-grasp fold, A domain"/>
    <property type="match status" value="1"/>
</dbReference>
<dbReference type="PROSITE" id="PS51186">
    <property type="entry name" value="GNAT"/>
    <property type="match status" value="1"/>
</dbReference>
<feature type="domain" description="N-acetyltransferase" evidence="7">
    <location>
        <begin position="805"/>
        <end position="970"/>
    </location>
</feature>
<dbReference type="InterPro" id="IPR043938">
    <property type="entry name" value="Ligase_CoA_dom"/>
</dbReference>
<dbReference type="InterPro" id="IPR016181">
    <property type="entry name" value="Acyl_CoA_acyltransferase"/>
</dbReference>
<feature type="compositionally biased region" description="Low complexity" evidence="5">
    <location>
        <begin position="9"/>
        <end position="25"/>
    </location>
</feature>
<evidence type="ECO:0000259" key="6">
    <source>
        <dbReference type="PROSITE" id="PS50975"/>
    </source>
</evidence>
<dbReference type="InterPro" id="IPR036291">
    <property type="entry name" value="NAD(P)-bd_dom_sf"/>
</dbReference>
<dbReference type="Gene3D" id="3.40.50.720">
    <property type="entry name" value="NAD(P)-binding Rossmann-like Domain"/>
    <property type="match status" value="1"/>
</dbReference>
<evidence type="ECO:0000256" key="3">
    <source>
        <dbReference type="ARBA" id="ARBA00022840"/>
    </source>
</evidence>
<dbReference type="InterPro" id="IPR011761">
    <property type="entry name" value="ATP-grasp"/>
</dbReference>
<dbReference type="PROSITE" id="PS50975">
    <property type="entry name" value="ATP_GRASP"/>
    <property type="match status" value="1"/>
</dbReference>
<evidence type="ECO:0000313" key="8">
    <source>
        <dbReference type="EMBL" id="CAE0630748.1"/>
    </source>
</evidence>
<dbReference type="SUPFAM" id="SSF56059">
    <property type="entry name" value="Glutathione synthetase ATP-binding domain-like"/>
    <property type="match status" value="1"/>
</dbReference>
<keyword evidence="2 4" id="KW-0547">Nucleotide-binding</keyword>
<name>A0A7S4D5W9_HETAK</name>
<proteinExistence type="predicted"/>
<dbReference type="InterPro" id="IPR051538">
    <property type="entry name" value="Acyl-CoA_Synth/Transferase"/>
</dbReference>
<dbReference type="Pfam" id="PF19045">
    <property type="entry name" value="Ligase_CoA_2"/>
    <property type="match status" value="1"/>
</dbReference>
<evidence type="ECO:0008006" key="9">
    <source>
        <dbReference type="Google" id="ProtNLM"/>
    </source>
</evidence>
<dbReference type="GO" id="GO:0005524">
    <property type="term" value="F:ATP binding"/>
    <property type="evidence" value="ECO:0007669"/>
    <property type="project" value="UniProtKB-UniRule"/>
</dbReference>
<organism evidence="8">
    <name type="scientific">Heterosigma akashiwo</name>
    <name type="common">Chromophytic alga</name>
    <name type="synonym">Heterosigma carterae</name>
    <dbReference type="NCBI Taxonomy" id="2829"/>
    <lineage>
        <taxon>Eukaryota</taxon>
        <taxon>Sar</taxon>
        <taxon>Stramenopiles</taxon>
        <taxon>Ochrophyta</taxon>
        <taxon>Raphidophyceae</taxon>
        <taxon>Chattonellales</taxon>
        <taxon>Chattonellaceae</taxon>
        <taxon>Heterosigma</taxon>
    </lineage>
</organism>
<evidence type="ECO:0000259" key="7">
    <source>
        <dbReference type="PROSITE" id="PS51186"/>
    </source>
</evidence>
<dbReference type="Pfam" id="PF13607">
    <property type="entry name" value="Succ_CoA_lig"/>
    <property type="match status" value="1"/>
</dbReference>
<dbReference type="Pfam" id="PF00583">
    <property type="entry name" value="Acetyltransf_1"/>
    <property type="match status" value="1"/>
</dbReference>
<dbReference type="Gene3D" id="3.40.50.261">
    <property type="entry name" value="Succinyl-CoA synthetase domains"/>
    <property type="match status" value="2"/>
</dbReference>
<dbReference type="Pfam" id="PF13549">
    <property type="entry name" value="ATP-grasp_5"/>
    <property type="match status" value="1"/>
</dbReference>
<dbReference type="PANTHER" id="PTHR43334:SF1">
    <property type="entry name" value="3-HYDROXYPROPIONATE--COA LIGASE [ADP-FORMING]"/>
    <property type="match status" value="1"/>
</dbReference>
<dbReference type="FunFam" id="3.30.1490.20:FF:000020">
    <property type="entry name" value="Protein lysine acetyltransferase"/>
    <property type="match status" value="1"/>
</dbReference>
<dbReference type="Gene3D" id="3.40.630.30">
    <property type="match status" value="1"/>
</dbReference>
<keyword evidence="1" id="KW-0436">Ligase</keyword>
<dbReference type="Gene3D" id="3.30.470.20">
    <property type="entry name" value="ATP-grasp fold, B domain"/>
    <property type="match status" value="1"/>
</dbReference>
<dbReference type="PANTHER" id="PTHR43334">
    <property type="entry name" value="ACETATE--COA LIGASE [ADP-FORMING]"/>
    <property type="match status" value="1"/>
</dbReference>
<feature type="region of interest" description="Disordered" evidence="5">
    <location>
        <begin position="1"/>
        <end position="25"/>
    </location>
</feature>